<comment type="caution">
    <text evidence="1">The sequence shown here is derived from an EMBL/GenBank/DDBJ whole genome shotgun (WGS) entry which is preliminary data.</text>
</comment>
<accession>A0AAD5WLM1</accession>
<reference evidence="1" key="1">
    <citation type="submission" date="2021-06" db="EMBL/GenBank/DDBJ databases">
        <title>Parelaphostrongylus tenuis whole genome reference sequence.</title>
        <authorList>
            <person name="Garwood T.J."/>
            <person name="Larsen P.A."/>
            <person name="Fountain-Jones N.M."/>
            <person name="Garbe J.R."/>
            <person name="Macchietto M.G."/>
            <person name="Kania S.A."/>
            <person name="Gerhold R.W."/>
            <person name="Richards J.E."/>
            <person name="Wolf T.M."/>
        </authorList>
    </citation>
    <scope>NUCLEOTIDE SEQUENCE</scope>
    <source>
        <strain evidence="1">MNPRO001-30</strain>
        <tissue evidence="1">Meninges</tissue>
    </source>
</reference>
<evidence type="ECO:0000313" key="2">
    <source>
        <dbReference type="Proteomes" id="UP001196413"/>
    </source>
</evidence>
<dbReference type="EMBL" id="JAHQIW010007501">
    <property type="protein sequence ID" value="KAJ1375007.1"/>
    <property type="molecule type" value="Genomic_DNA"/>
</dbReference>
<sequence length="75" mass="8240">MLIASRTIRKEACTALDDSDEAKAMAVTEAEQQQRNKRTKPCWSFQEVSAGTAAISVIDLFQEGFSVMMPNSLSV</sequence>
<protein>
    <submittedName>
        <fullName evidence="1">Uncharacterized protein</fullName>
    </submittedName>
</protein>
<gene>
    <name evidence="1" type="ORF">KIN20_038229</name>
</gene>
<keyword evidence="2" id="KW-1185">Reference proteome</keyword>
<organism evidence="1 2">
    <name type="scientific">Parelaphostrongylus tenuis</name>
    <name type="common">Meningeal worm</name>
    <dbReference type="NCBI Taxonomy" id="148309"/>
    <lineage>
        <taxon>Eukaryota</taxon>
        <taxon>Metazoa</taxon>
        <taxon>Ecdysozoa</taxon>
        <taxon>Nematoda</taxon>
        <taxon>Chromadorea</taxon>
        <taxon>Rhabditida</taxon>
        <taxon>Rhabditina</taxon>
        <taxon>Rhabditomorpha</taxon>
        <taxon>Strongyloidea</taxon>
        <taxon>Metastrongylidae</taxon>
        <taxon>Parelaphostrongylus</taxon>
    </lineage>
</organism>
<dbReference type="AlphaFoldDB" id="A0AAD5WLM1"/>
<evidence type="ECO:0000313" key="1">
    <source>
        <dbReference type="EMBL" id="KAJ1375007.1"/>
    </source>
</evidence>
<name>A0AAD5WLM1_PARTN</name>
<dbReference type="Proteomes" id="UP001196413">
    <property type="component" value="Unassembled WGS sequence"/>
</dbReference>
<proteinExistence type="predicted"/>